<dbReference type="EC" id="3.1.3.5" evidence="1"/>
<dbReference type="GO" id="GO:0009117">
    <property type="term" value="P:nucleotide metabolic process"/>
    <property type="evidence" value="ECO:0007669"/>
    <property type="project" value="InterPro"/>
</dbReference>
<dbReference type="InterPro" id="IPR010394">
    <property type="entry name" value="5-nucleotidase"/>
</dbReference>
<protein>
    <submittedName>
        <fullName evidence="1">5'-nucleotidase</fullName>
        <ecNumber evidence="1">3.1.3.5</ecNumber>
    </submittedName>
</protein>
<dbReference type="AlphaFoldDB" id="A0A840D1B8"/>
<evidence type="ECO:0000313" key="2">
    <source>
        <dbReference type="Proteomes" id="UP000555103"/>
    </source>
</evidence>
<gene>
    <name evidence="1" type="ORF">GGR21_004042</name>
</gene>
<dbReference type="EMBL" id="JACIEP010000023">
    <property type="protein sequence ID" value="MBB4038113.1"/>
    <property type="molecule type" value="Genomic_DNA"/>
</dbReference>
<dbReference type="PANTHER" id="PTHR31367:SF5">
    <property type="entry name" value="CYTOSOLIC 5'-NUCLEOTIDASE 1A"/>
    <property type="match status" value="1"/>
</dbReference>
<accession>A0A840D1B8</accession>
<name>A0A840D1B8_9BACT</name>
<proteinExistence type="predicted"/>
<evidence type="ECO:0000313" key="1">
    <source>
        <dbReference type="EMBL" id="MBB4038113.1"/>
    </source>
</evidence>
<dbReference type="PANTHER" id="PTHR31367">
    <property type="entry name" value="CYTOSOLIC 5'-NUCLEOTIDASE 1 FAMILY MEMBER"/>
    <property type="match status" value="1"/>
</dbReference>
<reference evidence="1 2" key="1">
    <citation type="submission" date="2020-08" db="EMBL/GenBank/DDBJ databases">
        <title>Genomic Encyclopedia of Type Strains, Phase IV (KMG-IV): sequencing the most valuable type-strain genomes for metagenomic binning, comparative biology and taxonomic classification.</title>
        <authorList>
            <person name="Goeker M."/>
        </authorList>
    </citation>
    <scope>NUCLEOTIDE SEQUENCE [LARGE SCALE GENOMIC DNA]</scope>
    <source>
        <strain evidence="1 2">DSM 104969</strain>
    </source>
</reference>
<organism evidence="1 2">
    <name type="scientific">Dysgonomonas hofstadii</name>
    <dbReference type="NCBI Taxonomy" id="637886"/>
    <lineage>
        <taxon>Bacteria</taxon>
        <taxon>Pseudomonadati</taxon>
        <taxon>Bacteroidota</taxon>
        <taxon>Bacteroidia</taxon>
        <taxon>Bacteroidales</taxon>
        <taxon>Dysgonomonadaceae</taxon>
        <taxon>Dysgonomonas</taxon>
    </lineage>
</organism>
<dbReference type="GO" id="GO:0008253">
    <property type="term" value="F:5'-nucleotidase activity"/>
    <property type="evidence" value="ECO:0007669"/>
    <property type="project" value="UniProtKB-EC"/>
</dbReference>
<dbReference type="GO" id="GO:0000166">
    <property type="term" value="F:nucleotide binding"/>
    <property type="evidence" value="ECO:0007669"/>
    <property type="project" value="InterPro"/>
</dbReference>
<dbReference type="Proteomes" id="UP000555103">
    <property type="component" value="Unassembled WGS sequence"/>
</dbReference>
<keyword evidence="2" id="KW-1185">Reference proteome</keyword>
<sequence length="309" mass="35110">MPYPIDKKLVIAVASSALFDLSESHQIFKEKGVEEYKKYQEQNIDRTFEKGVAFPFIKRLLNLNNIFSEEQPVEVILLSRNSPETGLRAFRSIKKYDLNITRAAFFSGSSPYEYLPAFNTSLFLSADENDVRAACENGYAAGRVLDARMEDDESDELRIAFDFDGVIANDDAEKVYQSKGMEAFHLSEQNNATIPLKPGLLANLFARIAIFQKMESKKMMEDRNYKRILKTSIVTARNAPAHERLINTLKNWGVDVNEAFFLGGIDKARVLDVMHPHIFFDDQLGHLSHLKNIPAVHIPFGITNTQKIK</sequence>
<dbReference type="Pfam" id="PF06189">
    <property type="entry name" value="5-nucleotidase"/>
    <property type="match status" value="1"/>
</dbReference>
<dbReference type="GO" id="GO:0000287">
    <property type="term" value="F:magnesium ion binding"/>
    <property type="evidence" value="ECO:0007669"/>
    <property type="project" value="InterPro"/>
</dbReference>
<dbReference type="GO" id="GO:0005737">
    <property type="term" value="C:cytoplasm"/>
    <property type="evidence" value="ECO:0007669"/>
    <property type="project" value="InterPro"/>
</dbReference>
<keyword evidence="1" id="KW-0378">Hydrolase</keyword>
<comment type="caution">
    <text evidence="1">The sequence shown here is derived from an EMBL/GenBank/DDBJ whole genome shotgun (WGS) entry which is preliminary data.</text>
</comment>
<dbReference type="RefSeq" id="WP_183308927.1">
    <property type="nucleotide sequence ID" value="NZ_JACIEP010000023.1"/>
</dbReference>